<name>A0A5D4GWK2_9HYPH</name>
<reference evidence="1 2" key="1">
    <citation type="submission" date="2019-08" db="EMBL/GenBank/DDBJ databases">
        <authorList>
            <person name="Seo Y.L."/>
        </authorList>
    </citation>
    <scope>NUCLEOTIDE SEQUENCE [LARGE SCALE GENOMIC DNA]</scope>
    <source>
        <strain evidence="1 2">MaA-C15</strain>
    </source>
</reference>
<dbReference type="RefSeq" id="WP_148914838.1">
    <property type="nucleotide sequence ID" value="NZ_VSZS01000062.1"/>
</dbReference>
<protein>
    <recommendedName>
        <fullName evidence="3">DUF1127 domain-containing protein</fullName>
    </recommendedName>
</protein>
<gene>
    <name evidence="1" type="ORF">FY036_11325</name>
</gene>
<accession>A0A5D4GWK2</accession>
<evidence type="ECO:0008006" key="3">
    <source>
        <dbReference type="Google" id="ProtNLM"/>
    </source>
</evidence>
<evidence type="ECO:0000313" key="2">
    <source>
        <dbReference type="Proteomes" id="UP000323258"/>
    </source>
</evidence>
<sequence length="62" mass="6819">MGHNSAKRGFFRNALDAMVAAREKQAQRYVANALLALDDETLKASGFSRAELKRTGGIPHLF</sequence>
<dbReference type="Proteomes" id="UP000323258">
    <property type="component" value="Unassembled WGS sequence"/>
</dbReference>
<reference evidence="1 2" key="2">
    <citation type="submission" date="2019-09" db="EMBL/GenBank/DDBJ databases">
        <title>Mesorhizobium sp. MaA-C15 isolated from Microcystis aeruginosa.</title>
        <authorList>
            <person name="Jeong S.E."/>
            <person name="Jin H.M."/>
            <person name="Jeon C.O."/>
        </authorList>
    </citation>
    <scope>NUCLEOTIDE SEQUENCE [LARGE SCALE GENOMIC DNA]</scope>
    <source>
        <strain evidence="1 2">MaA-C15</strain>
    </source>
</reference>
<evidence type="ECO:0000313" key="1">
    <source>
        <dbReference type="EMBL" id="TYR32392.1"/>
    </source>
</evidence>
<dbReference type="EMBL" id="VSZS01000062">
    <property type="protein sequence ID" value="TYR32392.1"/>
    <property type="molecule type" value="Genomic_DNA"/>
</dbReference>
<proteinExistence type="predicted"/>
<dbReference type="OrthoDB" id="7874013at2"/>
<keyword evidence="2" id="KW-1185">Reference proteome</keyword>
<organism evidence="1 2">
    <name type="scientific">Neoaquamicrobium microcysteis</name>
    <dbReference type="NCBI Taxonomy" id="2682781"/>
    <lineage>
        <taxon>Bacteria</taxon>
        <taxon>Pseudomonadati</taxon>
        <taxon>Pseudomonadota</taxon>
        <taxon>Alphaproteobacteria</taxon>
        <taxon>Hyphomicrobiales</taxon>
        <taxon>Phyllobacteriaceae</taxon>
        <taxon>Neoaquamicrobium</taxon>
    </lineage>
</organism>
<dbReference type="AlphaFoldDB" id="A0A5D4GWK2"/>
<comment type="caution">
    <text evidence="1">The sequence shown here is derived from an EMBL/GenBank/DDBJ whole genome shotgun (WGS) entry which is preliminary data.</text>
</comment>